<gene>
    <name evidence="2" type="ORF">NE237_028047</name>
</gene>
<organism evidence="2 3">
    <name type="scientific">Protea cynaroides</name>
    <dbReference type="NCBI Taxonomy" id="273540"/>
    <lineage>
        <taxon>Eukaryota</taxon>
        <taxon>Viridiplantae</taxon>
        <taxon>Streptophyta</taxon>
        <taxon>Embryophyta</taxon>
        <taxon>Tracheophyta</taxon>
        <taxon>Spermatophyta</taxon>
        <taxon>Magnoliopsida</taxon>
        <taxon>Proteales</taxon>
        <taxon>Proteaceae</taxon>
        <taxon>Protea</taxon>
    </lineage>
</organism>
<feature type="transmembrane region" description="Helical" evidence="1">
    <location>
        <begin position="106"/>
        <end position="128"/>
    </location>
</feature>
<comment type="caution">
    <text evidence="2">The sequence shown here is derived from an EMBL/GenBank/DDBJ whole genome shotgun (WGS) entry which is preliminary data.</text>
</comment>
<evidence type="ECO:0000256" key="1">
    <source>
        <dbReference type="SAM" id="Phobius"/>
    </source>
</evidence>
<keyword evidence="1" id="KW-0812">Transmembrane</keyword>
<evidence type="ECO:0000313" key="3">
    <source>
        <dbReference type="Proteomes" id="UP001141806"/>
    </source>
</evidence>
<dbReference type="Proteomes" id="UP001141806">
    <property type="component" value="Unassembled WGS sequence"/>
</dbReference>
<evidence type="ECO:0000313" key="2">
    <source>
        <dbReference type="EMBL" id="KAJ4951215.1"/>
    </source>
</evidence>
<dbReference type="OrthoDB" id="777403at2759"/>
<name>A0A9Q0JUS3_9MAGN</name>
<proteinExistence type="predicted"/>
<reference evidence="2" key="1">
    <citation type="journal article" date="2023" name="Plant J.">
        <title>The genome of the king protea, Protea cynaroides.</title>
        <authorList>
            <person name="Chang J."/>
            <person name="Duong T.A."/>
            <person name="Schoeman C."/>
            <person name="Ma X."/>
            <person name="Roodt D."/>
            <person name="Barker N."/>
            <person name="Li Z."/>
            <person name="Van de Peer Y."/>
            <person name="Mizrachi E."/>
        </authorList>
    </citation>
    <scope>NUCLEOTIDE SEQUENCE</scope>
    <source>
        <tissue evidence="2">Young leaves</tissue>
    </source>
</reference>
<accession>A0A9Q0JUS3</accession>
<keyword evidence="1" id="KW-1133">Transmembrane helix</keyword>
<protein>
    <submittedName>
        <fullName evidence="2">Uncharacterized protein</fullName>
    </submittedName>
</protein>
<keyword evidence="1" id="KW-0472">Membrane</keyword>
<dbReference type="AlphaFoldDB" id="A0A9Q0JUS3"/>
<keyword evidence="3" id="KW-1185">Reference proteome</keyword>
<feature type="transmembrane region" description="Helical" evidence="1">
    <location>
        <begin position="21"/>
        <end position="43"/>
    </location>
</feature>
<dbReference type="EMBL" id="JAMYWD010000012">
    <property type="protein sequence ID" value="KAJ4951215.1"/>
    <property type="molecule type" value="Genomic_DNA"/>
</dbReference>
<sequence length="142" mass="16180">MLDITGVLRAAIELPSRNRKTMVSVTLLGLIPFSAPGMFHAFLVRPLLQELEDYNDTHSTEASSWGCYGMKALGKSRELIGGRKIQGFVFMLFLELLIDDDEDLEAITQMAFGSVLTFLFFFVKAFCLRSVHIFYYKRQEEP</sequence>